<dbReference type="Pfam" id="PF21730">
    <property type="entry name" value="Vma22_CCDC115"/>
    <property type="match status" value="1"/>
</dbReference>
<evidence type="ECO:0000256" key="2">
    <source>
        <dbReference type="SAM" id="Coils"/>
    </source>
</evidence>
<dbReference type="OrthoDB" id="408631at2759"/>
<dbReference type="InParanoid" id="A0A6P8I452"/>
<evidence type="ECO:0000256" key="3">
    <source>
        <dbReference type="SAM" id="MobiDB-lite"/>
    </source>
</evidence>
<dbReference type="InterPro" id="IPR040357">
    <property type="entry name" value="Vma22/CCDC115"/>
</dbReference>
<dbReference type="RefSeq" id="XP_031559702.1">
    <property type="nucleotide sequence ID" value="XM_031703842.1"/>
</dbReference>
<dbReference type="FunCoup" id="A0A6P8I452">
    <property type="interactions" value="1728"/>
</dbReference>
<dbReference type="PANTHER" id="PTHR31996:SF2">
    <property type="entry name" value="COILED-COIL DOMAIN-CONTAINING PROTEIN 115"/>
    <property type="match status" value="1"/>
</dbReference>
<dbReference type="GO" id="GO:0051082">
    <property type="term" value="F:unfolded protein binding"/>
    <property type="evidence" value="ECO:0007669"/>
    <property type="project" value="TreeGrafter"/>
</dbReference>
<dbReference type="Proteomes" id="UP000515163">
    <property type="component" value="Unplaced"/>
</dbReference>
<dbReference type="Gene3D" id="1.10.287.3240">
    <property type="match status" value="1"/>
</dbReference>
<dbReference type="AlphaFoldDB" id="A0A6P8I452"/>
<evidence type="ECO:0000313" key="5">
    <source>
        <dbReference type="RefSeq" id="XP_031559702.1"/>
    </source>
</evidence>
<reference evidence="5" key="1">
    <citation type="submission" date="2025-08" db="UniProtKB">
        <authorList>
            <consortium name="RefSeq"/>
        </authorList>
    </citation>
    <scope>IDENTIFICATION</scope>
    <source>
        <tissue evidence="5">Tentacle</tissue>
    </source>
</reference>
<name>A0A6P8I452_ACTTE</name>
<feature type="coiled-coil region" evidence="2">
    <location>
        <begin position="177"/>
        <end position="204"/>
    </location>
</feature>
<evidence type="ECO:0000313" key="4">
    <source>
        <dbReference type="Proteomes" id="UP000515163"/>
    </source>
</evidence>
<dbReference type="PANTHER" id="PTHR31996">
    <property type="entry name" value="COILED-COIL DOMAIN-CONTAINING PROTEIN 115"/>
    <property type="match status" value="1"/>
</dbReference>
<feature type="region of interest" description="Disordered" evidence="3">
    <location>
        <begin position="82"/>
        <end position="118"/>
    </location>
</feature>
<dbReference type="KEGG" id="aten:116295883"/>
<dbReference type="GO" id="GO:0070072">
    <property type="term" value="P:vacuolar proton-transporting V-type ATPase complex assembly"/>
    <property type="evidence" value="ECO:0007669"/>
    <property type="project" value="InterPro"/>
</dbReference>
<keyword evidence="4" id="KW-1185">Reference proteome</keyword>
<keyword evidence="2" id="KW-0175">Coiled coil</keyword>
<dbReference type="GeneID" id="116295883"/>
<evidence type="ECO:0000256" key="1">
    <source>
        <dbReference type="ARBA" id="ARBA00093634"/>
    </source>
</evidence>
<organism evidence="4 5">
    <name type="scientific">Actinia tenebrosa</name>
    <name type="common">Australian red waratah sea anemone</name>
    <dbReference type="NCBI Taxonomy" id="6105"/>
    <lineage>
        <taxon>Eukaryota</taxon>
        <taxon>Metazoa</taxon>
        <taxon>Cnidaria</taxon>
        <taxon>Anthozoa</taxon>
        <taxon>Hexacorallia</taxon>
        <taxon>Actiniaria</taxon>
        <taxon>Actiniidae</taxon>
        <taxon>Actinia</taxon>
    </lineage>
</organism>
<proteinExistence type="predicted"/>
<sequence>MADDSVAEKLDDLTLEFFEKFESLQRKREELSKAMRDGYLNLSQARYSMGNKAVGPLQYSSRMQALVSVYENNAMQFELQKNIPGHSENKKEDQEDESSSSGLRKRKGTLPSKENGEISESVDDNLAFGVQEIELSDMKKKDKTVGRQETVGKDPLKWFGVLVPMCLRTGQNDFRSAIDLCCDLVNLENEMKDLMKNFREFKALKHKQQSTEIENE</sequence>
<accession>A0A6P8I452</accession>
<gene>
    <name evidence="5" type="primary">LOC116295883</name>
</gene>
<protein>
    <recommendedName>
        <fullName evidence="1">Vacuolar ATPase assembly protein VMA22</fullName>
    </recommendedName>
</protein>